<gene>
    <name evidence="2" type="ORF">B0T17DRAFT_512556</name>
</gene>
<evidence type="ECO:0000256" key="1">
    <source>
        <dbReference type="SAM" id="MobiDB-lite"/>
    </source>
</evidence>
<protein>
    <submittedName>
        <fullName evidence="2">Uncharacterized protein</fullName>
    </submittedName>
</protein>
<organism evidence="2 3">
    <name type="scientific">Bombardia bombarda</name>
    <dbReference type="NCBI Taxonomy" id="252184"/>
    <lineage>
        <taxon>Eukaryota</taxon>
        <taxon>Fungi</taxon>
        <taxon>Dikarya</taxon>
        <taxon>Ascomycota</taxon>
        <taxon>Pezizomycotina</taxon>
        <taxon>Sordariomycetes</taxon>
        <taxon>Sordariomycetidae</taxon>
        <taxon>Sordariales</taxon>
        <taxon>Lasiosphaeriaceae</taxon>
        <taxon>Bombardia</taxon>
    </lineage>
</organism>
<feature type="region of interest" description="Disordered" evidence="1">
    <location>
        <begin position="151"/>
        <end position="176"/>
    </location>
</feature>
<evidence type="ECO:0000313" key="2">
    <source>
        <dbReference type="EMBL" id="KAK0609721.1"/>
    </source>
</evidence>
<dbReference type="AlphaFoldDB" id="A0AA39T0N9"/>
<accession>A0AA39T0N9</accession>
<proteinExistence type="predicted"/>
<keyword evidence="3" id="KW-1185">Reference proteome</keyword>
<sequence length="176" mass="19159">MGDGFEIRRSRHLRNVNLVFVLHRTKSTHGQPAQRLCLGAFYAVIGLVVRAVDSDWCIHSSSNPSDGCLPRMAMVLVVGPRSKVRGIEVQQAAATRLRRFERTDRGLQTPPTLRFPHVTTRPHLSSGAASNQHTVMLMGLSGFNLLKRKNRASASTRPASHGPSISSTPSICASPG</sequence>
<dbReference type="EMBL" id="JAULSR010000012">
    <property type="protein sequence ID" value="KAK0609721.1"/>
    <property type="molecule type" value="Genomic_DNA"/>
</dbReference>
<feature type="region of interest" description="Disordered" evidence="1">
    <location>
        <begin position="106"/>
        <end position="128"/>
    </location>
</feature>
<dbReference type="Proteomes" id="UP001174934">
    <property type="component" value="Unassembled WGS sequence"/>
</dbReference>
<comment type="caution">
    <text evidence="2">The sequence shown here is derived from an EMBL/GenBank/DDBJ whole genome shotgun (WGS) entry which is preliminary data.</text>
</comment>
<name>A0AA39T0N9_9PEZI</name>
<reference evidence="2" key="1">
    <citation type="submission" date="2023-06" db="EMBL/GenBank/DDBJ databases">
        <title>Genome-scale phylogeny and comparative genomics of the fungal order Sordariales.</title>
        <authorList>
            <consortium name="Lawrence Berkeley National Laboratory"/>
            <person name="Hensen N."/>
            <person name="Bonometti L."/>
            <person name="Westerberg I."/>
            <person name="Brannstrom I.O."/>
            <person name="Guillou S."/>
            <person name="Cros-Aarteil S."/>
            <person name="Calhoun S."/>
            <person name="Haridas S."/>
            <person name="Kuo A."/>
            <person name="Mondo S."/>
            <person name="Pangilinan J."/>
            <person name="Riley R."/>
            <person name="LaButti K."/>
            <person name="Andreopoulos B."/>
            <person name="Lipzen A."/>
            <person name="Chen C."/>
            <person name="Yanf M."/>
            <person name="Daum C."/>
            <person name="Ng V."/>
            <person name="Clum A."/>
            <person name="Steindorff A."/>
            <person name="Ohm R."/>
            <person name="Martin F."/>
            <person name="Silar P."/>
            <person name="Natvig D."/>
            <person name="Lalanne C."/>
            <person name="Gautier V."/>
            <person name="Ament-velasquez S.L."/>
            <person name="Kruys A."/>
            <person name="Hutchinson M.I."/>
            <person name="Powell A.J."/>
            <person name="Barry K."/>
            <person name="Miller A.N."/>
            <person name="Grigoriev I.V."/>
            <person name="Debuchy R."/>
            <person name="Gladieux P."/>
            <person name="Thoren M.H."/>
            <person name="Johannesson H."/>
        </authorList>
    </citation>
    <scope>NUCLEOTIDE SEQUENCE</scope>
    <source>
        <strain evidence="2">SMH3391-2</strain>
    </source>
</reference>
<evidence type="ECO:0000313" key="3">
    <source>
        <dbReference type="Proteomes" id="UP001174934"/>
    </source>
</evidence>
<feature type="compositionally biased region" description="Polar residues" evidence="1">
    <location>
        <begin position="152"/>
        <end position="176"/>
    </location>
</feature>